<gene>
    <name evidence="2" type="ORF">SAMN06265218_101375</name>
</gene>
<protein>
    <submittedName>
        <fullName evidence="2">Transcriptional regulator with AbiEi antitoxin N-terminal domain</fullName>
    </submittedName>
</protein>
<feature type="domain" description="Transcriptional regulator AbiEi antitoxin N-terminal" evidence="1">
    <location>
        <begin position="2"/>
        <end position="92"/>
    </location>
</feature>
<evidence type="ECO:0000313" key="3">
    <source>
        <dbReference type="Proteomes" id="UP000317593"/>
    </source>
</evidence>
<dbReference type="Pfam" id="PF17194">
    <property type="entry name" value="AbiEi_3_N"/>
    <property type="match status" value="1"/>
</dbReference>
<dbReference type="EMBL" id="FXTH01000001">
    <property type="protein sequence ID" value="SMO38425.1"/>
    <property type="molecule type" value="Genomic_DNA"/>
</dbReference>
<organism evidence="2 3">
    <name type="scientific">Fodinibius sediminis</name>
    <dbReference type="NCBI Taxonomy" id="1214077"/>
    <lineage>
        <taxon>Bacteria</taxon>
        <taxon>Pseudomonadati</taxon>
        <taxon>Balneolota</taxon>
        <taxon>Balneolia</taxon>
        <taxon>Balneolales</taxon>
        <taxon>Balneolaceae</taxon>
        <taxon>Fodinibius</taxon>
    </lineage>
</organism>
<dbReference type="InterPro" id="IPR021561">
    <property type="entry name" value="AbiEi_3"/>
</dbReference>
<proteinExistence type="predicted"/>
<keyword evidence="3" id="KW-1185">Reference proteome</keyword>
<evidence type="ECO:0000259" key="1">
    <source>
        <dbReference type="Pfam" id="PF17194"/>
    </source>
</evidence>
<name>A0A521AUG3_9BACT</name>
<dbReference type="OrthoDB" id="1550938at2"/>
<dbReference type="Proteomes" id="UP000317593">
    <property type="component" value="Unassembled WGS sequence"/>
</dbReference>
<accession>A0A521AUG3</accession>
<dbReference type="InterPro" id="IPR033455">
    <property type="entry name" value="AbiEi_3_N"/>
</dbReference>
<evidence type="ECO:0000313" key="2">
    <source>
        <dbReference type="EMBL" id="SMO38425.1"/>
    </source>
</evidence>
<reference evidence="2 3" key="1">
    <citation type="submission" date="2017-05" db="EMBL/GenBank/DDBJ databases">
        <authorList>
            <person name="Varghese N."/>
            <person name="Submissions S."/>
        </authorList>
    </citation>
    <scope>NUCLEOTIDE SEQUENCE [LARGE SCALE GENOMIC DNA]</scope>
    <source>
        <strain evidence="2 3">DSM 21194</strain>
    </source>
</reference>
<dbReference type="Pfam" id="PF11459">
    <property type="entry name" value="AbiEi_3"/>
    <property type="match status" value="1"/>
</dbReference>
<dbReference type="RefSeq" id="WP_142712826.1">
    <property type="nucleotide sequence ID" value="NZ_FXTH01000001.1"/>
</dbReference>
<dbReference type="AlphaFoldDB" id="A0A521AUG3"/>
<sequence length="253" mass="29459">MKKINQILQEWPSGTVITSDWLKKKGVYKQLANVYETSGWLERVGRGAYKRKGDEISWQGGLYALQKLQDLPVHVGGKTALELQGYGHYIKMADREQVILWKTPDVRLPTWFQEYDWEANLEVRSATLFFKNDQGLSTKTLNQIDITISSAERAILEYLYDVPKQEGFDEANYIMEGLSSLRPNTLQQLLESCESIRVKRLFMYLAEHHNHRWFERLDSSTINFGEGKREIIKGGKLNKKYKIVVPKLLREDQ</sequence>